<keyword evidence="2 5" id="KW-0732">Signal</keyword>
<name>A0AA46H1V0_9MICO</name>
<proteinExistence type="inferred from homology"/>
<evidence type="ECO:0000256" key="3">
    <source>
        <dbReference type="ARBA" id="ARBA00022801"/>
    </source>
</evidence>
<keyword evidence="7" id="KW-0645">Protease</keyword>
<dbReference type="InterPro" id="IPR029058">
    <property type="entry name" value="AB_hydrolase_fold"/>
</dbReference>
<dbReference type="Proteomes" id="UP000254118">
    <property type="component" value="Unassembled WGS sequence"/>
</dbReference>
<dbReference type="EC" id="3.4.14.-" evidence="7"/>
<dbReference type="Pfam" id="PF08386">
    <property type="entry name" value="Abhydrolase_4"/>
    <property type="match status" value="1"/>
</dbReference>
<keyword evidence="7" id="KW-0031">Aminopeptidase</keyword>
<evidence type="ECO:0000313" key="7">
    <source>
        <dbReference type="EMBL" id="STD15834.1"/>
    </source>
</evidence>
<dbReference type="AlphaFoldDB" id="A0AA46H1V0"/>
<reference evidence="7 8" key="1">
    <citation type="submission" date="2018-06" db="EMBL/GenBank/DDBJ databases">
        <authorList>
            <consortium name="Pathogen Informatics"/>
            <person name="Doyle S."/>
        </authorList>
    </citation>
    <scope>NUCLEOTIDE SEQUENCE [LARGE SCALE GENOMIC DNA]</scope>
    <source>
        <strain evidence="7 8">NCTC7915</strain>
    </source>
</reference>
<organism evidence="7 8">
    <name type="scientific">Dermatophilus congolensis</name>
    <dbReference type="NCBI Taxonomy" id="1863"/>
    <lineage>
        <taxon>Bacteria</taxon>
        <taxon>Bacillati</taxon>
        <taxon>Actinomycetota</taxon>
        <taxon>Actinomycetes</taxon>
        <taxon>Micrococcales</taxon>
        <taxon>Dermatophilaceae</taxon>
        <taxon>Dermatophilus</taxon>
    </lineage>
</organism>
<comment type="similarity">
    <text evidence="1">Belongs to the peptidase S33 family.</text>
</comment>
<dbReference type="InterPro" id="IPR051601">
    <property type="entry name" value="Serine_prot/Carboxylest_S33"/>
</dbReference>
<dbReference type="PANTHER" id="PTHR43248:SF29">
    <property type="entry name" value="TRIPEPTIDYL AMINOPEPTIDASE"/>
    <property type="match status" value="1"/>
</dbReference>
<evidence type="ECO:0000259" key="6">
    <source>
        <dbReference type="Pfam" id="PF08386"/>
    </source>
</evidence>
<evidence type="ECO:0000256" key="1">
    <source>
        <dbReference type="ARBA" id="ARBA00010088"/>
    </source>
</evidence>
<dbReference type="InterPro" id="IPR013595">
    <property type="entry name" value="Pept_S33_TAP-like_C"/>
</dbReference>
<feature type="domain" description="Peptidase S33 tripeptidyl aminopeptidase-like C-terminal" evidence="6">
    <location>
        <begin position="449"/>
        <end position="550"/>
    </location>
</feature>
<keyword evidence="3 7" id="KW-0378">Hydrolase</keyword>
<dbReference type="PROSITE" id="PS51257">
    <property type="entry name" value="PROKAR_LIPOPROTEIN"/>
    <property type="match status" value="1"/>
</dbReference>
<gene>
    <name evidence="7" type="primary">tap_4</name>
    <name evidence="7" type="ORF">NCTC7915_02426</name>
</gene>
<sequence length="550" mass="57880">MRTARMRTVAVAGAVALALAGCQKADTVTEGSKNGNGSASSSHVGEQNEQGNSQGKQPGNGSQNGAAQAPATGDARLSKFYTQKPVWETCSDSSEGASAKCAWVKVPIDYSKPDGKTVKLRVLKVAANGAKNGQAPRGALLVNPGGPGASATQYAMMADFIVSGTIRKNYDIVGFDPRGVGKSSPMKCLDDASMDAVMGADPTPDDQQEIEIAYGGLAKMGKGCQQKYPDLVGHVSTAEAARDMDVVRSVLGQPKLNYLGKSYGTYLGATYAGLFPKNVGNMILDGVMPPDLTSEQVSLGQAAGFESATRAWAKSCTSSGKCPLGNDVESVMKGLKDFFKQLDSKPLPVSGNPRIKELTEGWATIGVAQAMYTKTYWDTLTEALQSAKDGDGTPLFALASEYASRDDNGEYENNTMQVINAVNCLDRGAQRWDEAQLKSKKAEFESKAPVWGGMMSFGGNSCAAWPAPATGKIDKVSAQGSGPIVVIGTTRDPATPYEWAKRLHDQLSNSRLISHEGDGHTAYKTGSSCVDQAVDGYLMNGTPPKDGLSC</sequence>
<evidence type="ECO:0000256" key="2">
    <source>
        <dbReference type="ARBA" id="ARBA00022729"/>
    </source>
</evidence>
<feature type="compositionally biased region" description="Polar residues" evidence="4">
    <location>
        <begin position="43"/>
        <end position="66"/>
    </location>
</feature>
<feature type="compositionally biased region" description="Low complexity" evidence="4">
    <location>
        <begin position="31"/>
        <end position="42"/>
    </location>
</feature>
<evidence type="ECO:0000313" key="8">
    <source>
        <dbReference type="Proteomes" id="UP000254118"/>
    </source>
</evidence>
<dbReference type="SUPFAM" id="SSF53474">
    <property type="entry name" value="alpha/beta-Hydrolases"/>
    <property type="match status" value="1"/>
</dbReference>
<dbReference type="GO" id="GO:0004177">
    <property type="term" value="F:aminopeptidase activity"/>
    <property type="evidence" value="ECO:0007669"/>
    <property type="project" value="UniProtKB-KW"/>
</dbReference>
<comment type="caution">
    <text evidence="7">The sequence shown here is derived from an EMBL/GenBank/DDBJ whole genome shotgun (WGS) entry which is preliminary data.</text>
</comment>
<feature type="chain" id="PRO_5041300529" evidence="5">
    <location>
        <begin position="26"/>
        <end position="550"/>
    </location>
</feature>
<dbReference type="PANTHER" id="PTHR43248">
    <property type="entry name" value="2-SUCCINYL-6-HYDROXY-2,4-CYCLOHEXADIENE-1-CARBOXYLATE SYNTHASE"/>
    <property type="match status" value="1"/>
</dbReference>
<protein>
    <submittedName>
        <fullName evidence="7">Tripeptidyl aminopeptidase</fullName>
        <ecNumber evidence="7">3.4.14.-</ecNumber>
    </submittedName>
</protein>
<evidence type="ECO:0000256" key="5">
    <source>
        <dbReference type="SAM" id="SignalP"/>
    </source>
</evidence>
<feature type="region of interest" description="Disordered" evidence="4">
    <location>
        <begin position="27"/>
        <end position="73"/>
    </location>
</feature>
<dbReference type="Gene3D" id="3.40.50.1820">
    <property type="entry name" value="alpha/beta hydrolase"/>
    <property type="match status" value="1"/>
</dbReference>
<dbReference type="EMBL" id="UFYA01000001">
    <property type="protein sequence ID" value="STD15834.1"/>
    <property type="molecule type" value="Genomic_DNA"/>
</dbReference>
<evidence type="ECO:0000256" key="4">
    <source>
        <dbReference type="SAM" id="MobiDB-lite"/>
    </source>
</evidence>
<accession>A0AA46H1V0</accession>
<feature type="signal peptide" evidence="5">
    <location>
        <begin position="1"/>
        <end position="25"/>
    </location>
</feature>